<organism evidence="1 2">
    <name type="scientific">Solanum verrucosum</name>
    <dbReference type="NCBI Taxonomy" id="315347"/>
    <lineage>
        <taxon>Eukaryota</taxon>
        <taxon>Viridiplantae</taxon>
        <taxon>Streptophyta</taxon>
        <taxon>Embryophyta</taxon>
        <taxon>Tracheophyta</taxon>
        <taxon>Spermatophyta</taxon>
        <taxon>Magnoliopsida</taxon>
        <taxon>eudicotyledons</taxon>
        <taxon>Gunneridae</taxon>
        <taxon>Pentapetalae</taxon>
        <taxon>asterids</taxon>
        <taxon>lamiids</taxon>
        <taxon>Solanales</taxon>
        <taxon>Solanaceae</taxon>
        <taxon>Solanoideae</taxon>
        <taxon>Solaneae</taxon>
        <taxon>Solanum</taxon>
    </lineage>
</organism>
<name>A0AAF0TMZ8_SOLVR</name>
<dbReference type="EMBL" id="CP133615">
    <property type="protein sequence ID" value="WMV25731.1"/>
    <property type="molecule type" value="Genomic_DNA"/>
</dbReference>
<sequence>IENLIHYFSSVDPTIRLSMRSTAHVEEGKKELAKEVHRLAHLGVHLLYFNEGGVVVMNGDESSLVSEVKEK</sequence>
<dbReference type="AlphaFoldDB" id="A0AAF0TMZ8"/>
<gene>
    <name evidence="1" type="ORF">MTR67_019116</name>
</gene>
<feature type="non-terminal residue" evidence="1">
    <location>
        <position position="1"/>
    </location>
</feature>
<reference evidence="1" key="1">
    <citation type="submission" date="2023-08" db="EMBL/GenBank/DDBJ databases">
        <title>A de novo genome assembly of Solanum verrucosum Schlechtendal, a Mexican diploid species geographically isolated from the other diploid A-genome species in potato relatives.</title>
        <authorList>
            <person name="Hosaka K."/>
        </authorList>
    </citation>
    <scope>NUCLEOTIDE SEQUENCE</scope>
    <source>
        <tissue evidence="1">Young leaves</tissue>
    </source>
</reference>
<accession>A0AAF0TMZ8</accession>
<evidence type="ECO:0000313" key="1">
    <source>
        <dbReference type="EMBL" id="WMV25731.1"/>
    </source>
</evidence>
<keyword evidence="2" id="KW-1185">Reference proteome</keyword>
<protein>
    <submittedName>
        <fullName evidence="1">Uncharacterized protein</fullName>
    </submittedName>
</protein>
<dbReference type="Proteomes" id="UP001234989">
    <property type="component" value="Chromosome 4"/>
</dbReference>
<proteinExistence type="predicted"/>
<evidence type="ECO:0000313" key="2">
    <source>
        <dbReference type="Proteomes" id="UP001234989"/>
    </source>
</evidence>